<evidence type="ECO:0000256" key="3">
    <source>
        <dbReference type="ARBA" id="ARBA00022723"/>
    </source>
</evidence>
<keyword evidence="6" id="KW-0391">Immunity</keyword>
<keyword evidence="2" id="KW-0963">Cytoplasm</keyword>
<dbReference type="AlphaFoldDB" id="R7QII7"/>
<dbReference type="Gramene" id="CDF38332">
    <property type="protein sequence ID" value="CDF38332"/>
    <property type="gene ID" value="CHC_T00000818001"/>
</dbReference>
<name>R7QII7_CHOCR</name>
<evidence type="ECO:0000256" key="2">
    <source>
        <dbReference type="ARBA" id="ARBA00022490"/>
    </source>
</evidence>
<dbReference type="GO" id="GO:0008270">
    <property type="term" value="F:zinc ion binding"/>
    <property type="evidence" value="ECO:0007669"/>
    <property type="project" value="UniProtKB-KW"/>
</dbReference>
<accession>R7QII7</accession>
<evidence type="ECO:0000259" key="8">
    <source>
        <dbReference type="PROSITE" id="PS51981"/>
    </source>
</evidence>
<evidence type="ECO:0000313" key="9">
    <source>
        <dbReference type="EMBL" id="CDF38332.1"/>
    </source>
</evidence>
<dbReference type="Proteomes" id="UP000012073">
    <property type="component" value="Unassembled WGS sequence"/>
</dbReference>
<gene>
    <name evidence="9" type="ORF">CHC_T00000818001</name>
</gene>
<feature type="signal peptide" evidence="7">
    <location>
        <begin position="1"/>
        <end position="24"/>
    </location>
</feature>
<feature type="chain" id="PRO_5004454578" description="RZ-type domain-containing protein" evidence="7">
    <location>
        <begin position="25"/>
        <end position="466"/>
    </location>
</feature>
<organism evidence="9 10">
    <name type="scientific">Chondrus crispus</name>
    <name type="common">Carrageen Irish moss</name>
    <name type="synonym">Polymorpha crispa</name>
    <dbReference type="NCBI Taxonomy" id="2769"/>
    <lineage>
        <taxon>Eukaryota</taxon>
        <taxon>Rhodophyta</taxon>
        <taxon>Florideophyceae</taxon>
        <taxon>Rhodymeniophycidae</taxon>
        <taxon>Gigartinales</taxon>
        <taxon>Gigartinaceae</taxon>
        <taxon>Chondrus</taxon>
    </lineage>
</organism>
<dbReference type="OrthoDB" id="2423195at2759"/>
<evidence type="ECO:0000256" key="4">
    <source>
        <dbReference type="ARBA" id="ARBA00022771"/>
    </source>
</evidence>
<dbReference type="GO" id="GO:0002376">
    <property type="term" value="P:immune system process"/>
    <property type="evidence" value="ECO:0007669"/>
    <property type="project" value="UniProtKB-KW"/>
</dbReference>
<keyword evidence="4" id="KW-0863">Zinc-finger</keyword>
<keyword evidence="10" id="KW-1185">Reference proteome</keyword>
<feature type="domain" description="RZ-type" evidence="8">
    <location>
        <begin position="407"/>
        <end position="466"/>
    </location>
</feature>
<dbReference type="Pfam" id="PF20173">
    <property type="entry name" value="ZnF_RZ-type"/>
    <property type="match status" value="1"/>
</dbReference>
<evidence type="ECO:0000256" key="5">
    <source>
        <dbReference type="ARBA" id="ARBA00022833"/>
    </source>
</evidence>
<keyword evidence="5" id="KW-0862">Zinc</keyword>
<reference evidence="10" key="1">
    <citation type="journal article" date="2013" name="Proc. Natl. Acad. Sci. U.S.A.">
        <title>Genome structure and metabolic features in the red seaweed Chondrus crispus shed light on evolution of the Archaeplastida.</title>
        <authorList>
            <person name="Collen J."/>
            <person name="Porcel B."/>
            <person name="Carre W."/>
            <person name="Ball S.G."/>
            <person name="Chaparro C."/>
            <person name="Tonon T."/>
            <person name="Barbeyron T."/>
            <person name="Michel G."/>
            <person name="Noel B."/>
            <person name="Valentin K."/>
            <person name="Elias M."/>
            <person name="Artiguenave F."/>
            <person name="Arun A."/>
            <person name="Aury J.M."/>
            <person name="Barbosa-Neto J.F."/>
            <person name="Bothwell J.H."/>
            <person name="Bouget F.Y."/>
            <person name="Brillet L."/>
            <person name="Cabello-Hurtado F."/>
            <person name="Capella-Gutierrez S."/>
            <person name="Charrier B."/>
            <person name="Cladiere L."/>
            <person name="Cock J.M."/>
            <person name="Coelho S.M."/>
            <person name="Colleoni C."/>
            <person name="Czjzek M."/>
            <person name="Da Silva C."/>
            <person name="Delage L."/>
            <person name="Denoeud F."/>
            <person name="Deschamps P."/>
            <person name="Dittami S.M."/>
            <person name="Gabaldon T."/>
            <person name="Gachon C.M."/>
            <person name="Groisillier A."/>
            <person name="Herve C."/>
            <person name="Jabbari K."/>
            <person name="Katinka M."/>
            <person name="Kloareg B."/>
            <person name="Kowalczyk N."/>
            <person name="Labadie K."/>
            <person name="Leblanc C."/>
            <person name="Lopez P.J."/>
            <person name="McLachlan D.H."/>
            <person name="Meslet-Cladiere L."/>
            <person name="Moustafa A."/>
            <person name="Nehr Z."/>
            <person name="Nyvall Collen P."/>
            <person name="Panaud O."/>
            <person name="Partensky F."/>
            <person name="Poulain J."/>
            <person name="Rensing S.A."/>
            <person name="Rousvoal S."/>
            <person name="Samson G."/>
            <person name="Symeonidi A."/>
            <person name="Weissenbach J."/>
            <person name="Zambounis A."/>
            <person name="Wincker P."/>
            <person name="Boyen C."/>
        </authorList>
    </citation>
    <scope>NUCLEOTIDE SEQUENCE [LARGE SCALE GENOMIC DNA]</scope>
    <source>
        <strain evidence="10">cv. Stackhouse</strain>
    </source>
</reference>
<dbReference type="EMBL" id="HG001917">
    <property type="protein sequence ID" value="CDF38332.1"/>
    <property type="molecule type" value="Genomic_DNA"/>
</dbReference>
<protein>
    <recommendedName>
        <fullName evidence="8">RZ-type domain-containing protein</fullName>
    </recommendedName>
</protein>
<evidence type="ECO:0000256" key="1">
    <source>
        <dbReference type="ARBA" id="ARBA00004496"/>
    </source>
</evidence>
<dbReference type="GO" id="GO:0005737">
    <property type="term" value="C:cytoplasm"/>
    <property type="evidence" value="ECO:0007669"/>
    <property type="project" value="UniProtKB-SubCell"/>
</dbReference>
<dbReference type="InterPro" id="IPR046439">
    <property type="entry name" value="ZF_RZ_dom"/>
</dbReference>
<dbReference type="PROSITE" id="PS51981">
    <property type="entry name" value="ZF_RZ"/>
    <property type="match status" value="1"/>
</dbReference>
<sequence>MSLTPLLCYNLLLCGHFCPQPSHSSRPCPPCLLPCLQSCPHRTCRNPCSSPCPPCYYPCSSHCLHFGPCPFFCAAPCAASFCNSRCQQILPCGHRCPSLCGHPCPPVEYCQTCALPKHQNTIVDITTLVPYGAHEFLDQNPILLLQCSHFFTVTSIDGLFQVSRGLEHSNIYPPSCPTCRQPIRDLPRYLPLQKVNDLRLLERKHQLDMMHKCTELVKKAEELEAIFKGSLMCGVVGLFCRKQRAVVVRARAAYSRTFLDLRAIFNKATSGPMITVNNSLPSVAKLTWAEQRTHVYRTPTLLHIARSCLPFVREVSITDLAYSLMRDVLLEAIRLTDEDSSYRSGAVARLLLVGGFLHETRPVGRNWVYWWEAEAEALQCCDWVINATSAGVVGYLKSEARRLKGAIDKRERMHVQVAATRGPQANGVWHRCFRGHQYLVSGCGNATEAGLCLECGLRIGRRFGRR</sequence>
<evidence type="ECO:0000256" key="7">
    <source>
        <dbReference type="SAM" id="SignalP"/>
    </source>
</evidence>
<dbReference type="KEGG" id="ccp:CHC_T00000818001"/>
<evidence type="ECO:0000313" key="10">
    <source>
        <dbReference type="Proteomes" id="UP000012073"/>
    </source>
</evidence>
<dbReference type="GeneID" id="17325937"/>
<proteinExistence type="predicted"/>
<comment type="subcellular location">
    <subcellularLocation>
        <location evidence="1">Cytoplasm</location>
    </subcellularLocation>
</comment>
<dbReference type="OMA" id="CTRENAR"/>
<keyword evidence="7" id="KW-0732">Signal</keyword>
<keyword evidence="3" id="KW-0479">Metal-binding</keyword>
<evidence type="ECO:0000256" key="6">
    <source>
        <dbReference type="ARBA" id="ARBA00022859"/>
    </source>
</evidence>
<dbReference type="RefSeq" id="XP_005718217.1">
    <property type="nucleotide sequence ID" value="XM_005718160.1"/>
</dbReference>